<dbReference type="GeneID" id="111301602"/>
<dbReference type="Proteomes" id="UP000515121">
    <property type="component" value="Unplaced"/>
</dbReference>
<dbReference type="GO" id="GO:0010494">
    <property type="term" value="C:cytoplasmic stress granule"/>
    <property type="evidence" value="ECO:0007669"/>
    <property type="project" value="TreeGrafter"/>
</dbReference>
<protein>
    <submittedName>
        <fullName evidence="4">Uncharacterized protein LOC111301602 isoform X6</fullName>
    </submittedName>
</protein>
<sequence length="442" mass="47028">MNEALLFATMCIIGLPVDVHLKDGSVYSGIFYTASVEKEYVSVSLGIVLKKAKLTKRGRCATNVANGSVVETFVILTGDLVQVVAKGVPLPFNGFAGNIACGNGETAFEILPSSANPLSGAKKFNNSTLDKIKSNRKSNSVQNENGFADGFIPTKSGKEQEGGKLPQNPMGNAKEVEYQTRDGTNIEQGKESNDAFSATVAGRVVGDDSSQLLQDEYDQKFEFHVEEDAKEVQHSVSSRESSALDTLKPVDTCLTEVKPVEGNAEMTIKLLLSGAPHDTPIVPTVANVSQISGNPPMVAVAGSQPEIVGHTGSQTHQLRYAGQYHAVQAASAYLNPNSQAVMFGRMGQLIYLPVSHDLLQGATAITPVPACPPLTPHHVQFLKHQGNPPGQALQLSVPQPFIAGGQQPLAVPSHIPFLQPPFLANHPVRVLASNGHFSTKLP</sequence>
<dbReference type="InterPro" id="IPR025852">
    <property type="entry name" value="SM_dom_ATX"/>
</dbReference>
<gene>
    <name evidence="4" type="primary">LOC111301602</name>
</gene>
<dbReference type="InterPro" id="IPR045117">
    <property type="entry name" value="ATXN2-like"/>
</dbReference>
<evidence type="ECO:0000313" key="4">
    <source>
        <dbReference type="RefSeq" id="XP_022753139.1"/>
    </source>
</evidence>
<accession>A0A6P5ZK08</accession>
<organism evidence="3 4">
    <name type="scientific">Durio zibethinus</name>
    <name type="common">Durian</name>
    <dbReference type="NCBI Taxonomy" id="66656"/>
    <lineage>
        <taxon>Eukaryota</taxon>
        <taxon>Viridiplantae</taxon>
        <taxon>Streptophyta</taxon>
        <taxon>Embryophyta</taxon>
        <taxon>Tracheophyta</taxon>
        <taxon>Spermatophyta</taxon>
        <taxon>Magnoliopsida</taxon>
        <taxon>eudicotyledons</taxon>
        <taxon>Gunneridae</taxon>
        <taxon>Pentapetalae</taxon>
        <taxon>rosids</taxon>
        <taxon>malvids</taxon>
        <taxon>Malvales</taxon>
        <taxon>Malvaceae</taxon>
        <taxon>Helicteroideae</taxon>
        <taxon>Durio</taxon>
    </lineage>
</organism>
<keyword evidence="3" id="KW-1185">Reference proteome</keyword>
<evidence type="ECO:0000256" key="1">
    <source>
        <dbReference type="SAM" id="MobiDB-lite"/>
    </source>
</evidence>
<dbReference type="PANTHER" id="PTHR12854:SF12">
    <property type="entry name" value="POLYADENYLATE-BINDING PROTEIN INTERACTING PROTEIN"/>
    <property type="match status" value="1"/>
</dbReference>
<dbReference type="Pfam" id="PF14438">
    <property type="entry name" value="SM-ATX"/>
    <property type="match status" value="1"/>
</dbReference>
<dbReference type="AlphaFoldDB" id="A0A6P5ZK08"/>
<evidence type="ECO:0000313" key="3">
    <source>
        <dbReference type="Proteomes" id="UP000515121"/>
    </source>
</evidence>
<dbReference type="GO" id="GO:0003729">
    <property type="term" value="F:mRNA binding"/>
    <property type="evidence" value="ECO:0007669"/>
    <property type="project" value="TreeGrafter"/>
</dbReference>
<reference evidence="4" key="1">
    <citation type="submission" date="2025-08" db="UniProtKB">
        <authorList>
            <consortium name="RefSeq"/>
        </authorList>
    </citation>
    <scope>IDENTIFICATION</scope>
    <source>
        <tissue evidence="4">Fruit stalk</tissue>
    </source>
</reference>
<dbReference type="PANTHER" id="PTHR12854">
    <property type="entry name" value="ATAXIN 2-RELATED"/>
    <property type="match status" value="1"/>
</dbReference>
<feature type="domain" description="Ataxin 2 SM" evidence="2">
    <location>
        <begin position="2"/>
        <end position="86"/>
    </location>
</feature>
<dbReference type="GO" id="GO:0034063">
    <property type="term" value="P:stress granule assembly"/>
    <property type="evidence" value="ECO:0007669"/>
    <property type="project" value="TreeGrafter"/>
</dbReference>
<evidence type="ECO:0000259" key="2">
    <source>
        <dbReference type="Pfam" id="PF14438"/>
    </source>
</evidence>
<name>A0A6P5ZK08_DURZI</name>
<proteinExistence type="predicted"/>
<feature type="region of interest" description="Disordered" evidence="1">
    <location>
        <begin position="133"/>
        <end position="172"/>
    </location>
</feature>
<dbReference type="RefSeq" id="XP_022753139.1">
    <property type="nucleotide sequence ID" value="XM_022897404.1"/>
</dbReference>